<name>A0AAJ6B0Y8_9HYPH</name>
<gene>
    <name evidence="1" type="ORF">P0Y65_05565</name>
</gene>
<dbReference type="Proteomes" id="UP001217476">
    <property type="component" value="Chromosome"/>
</dbReference>
<dbReference type="AlphaFoldDB" id="A0AAJ6B0Y8"/>
<accession>A0AAJ6B0Y8</accession>
<proteinExistence type="predicted"/>
<protein>
    <submittedName>
        <fullName evidence="1">Uncharacterized protein</fullName>
    </submittedName>
</protein>
<dbReference type="EMBL" id="CP119312">
    <property type="protein sequence ID" value="WEK05722.1"/>
    <property type="molecule type" value="Genomic_DNA"/>
</dbReference>
<evidence type="ECO:0000313" key="2">
    <source>
        <dbReference type="Proteomes" id="UP001217476"/>
    </source>
</evidence>
<reference evidence="1" key="1">
    <citation type="submission" date="2023-03" db="EMBL/GenBank/DDBJ databases">
        <title>Andean soil-derived lignocellulolytic bacterial consortium as a source of novel taxa and putative plastic-active enzymes.</title>
        <authorList>
            <person name="Diaz-Garcia L."/>
            <person name="Chuvochina M."/>
            <person name="Feuerriegel G."/>
            <person name="Bunk B."/>
            <person name="Sproer C."/>
            <person name="Streit W.R."/>
            <person name="Rodriguez L.M."/>
            <person name="Overmann J."/>
            <person name="Jimenez D.J."/>
        </authorList>
    </citation>
    <scope>NUCLEOTIDE SEQUENCE</scope>
    <source>
        <strain evidence="1">MAG 4196</strain>
    </source>
</reference>
<organism evidence="1 2">
    <name type="scientific">Candidatus Devosia phytovorans</name>
    <dbReference type="NCBI Taxonomy" id="3121372"/>
    <lineage>
        <taxon>Bacteria</taxon>
        <taxon>Pseudomonadati</taxon>
        <taxon>Pseudomonadota</taxon>
        <taxon>Alphaproteobacteria</taxon>
        <taxon>Hyphomicrobiales</taxon>
        <taxon>Devosiaceae</taxon>
        <taxon>Devosia</taxon>
    </lineage>
</organism>
<sequence length="84" mass="8968">MSDHEELTTCEGCSKPIHNGDRYHRGGDVDLCEECAPDYLDLLVTPNSFTDADGGPLTAETAQAIFDEHIAAGGSAEDKMVSKP</sequence>
<evidence type="ECO:0000313" key="1">
    <source>
        <dbReference type="EMBL" id="WEK05722.1"/>
    </source>
</evidence>